<accession>A0A9Q9EIC8</accession>
<dbReference type="SMART" id="SM00248">
    <property type="entry name" value="ANK"/>
    <property type="match status" value="2"/>
</dbReference>
<keyword evidence="1" id="KW-0040">ANK repeat</keyword>
<evidence type="ECO:0000256" key="2">
    <source>
        <dbReference type="SAM" id="MobiDB-lite"/>
    </source>
</evidence>
<name>A0A9Q9EIC8_9PEZI</name>
<evidence type="ECO:0000256" key="1">
    <source>
        <dbReference type="PROSITE-ProRule" id="PRU00023"/>
    </source>
</evidence>
<sequence length="373" mass="41079">MDILLTGCDQRLQRCYEYLDSIGRREVAEDIEIVLDDLYKIRKQHDLVLQRQNAAIMSLRKDLANQTNATEKERIAKDEARKLALDSRKTSDRLKDTLGIRNDTIEQSKVTLASKNASIAKLNASLDHEKANAQSAYHLGFDTGHHAAQTNKQPPPQPAQRSETPEERVPMINVTLRERWLNDLMLEPTTGPGMSSSLKKALILGDKRTVKSMIATNTWLGAPALHLAALFGDVEMAKALVAQGVHVNSICNARSEKPGKLVHGVTPLHLAVAAHQKPMIRYLCSIGGSLSAPALGRGTRSSAPPLWLISKRSLNMAGDEAKDIVGVVRLLKQLGWDSDAQLNDDGDDMRSLARKKLGGRVELQSALLAELYR</sequence>
<proteinExistence type="predicted"/>
<organism evidence="3 4">
    <name type="scientific">Septoria linicola</name>
    <dbReference type="NCBI Taxonomy" id="215465"/>
    <lineage>
        <taxon>Eukaryota</taxon>
        <taxon>Fungi</taxon>
        <taxon>Dikarya</taxon>
        <taxon>Ascomycota</taxon>
        <taxon>Pezizomycotina</taxon>
        <taxon>Dothideomycetes</taxon>
        <taxon>Dothideomycetidae</taxon>
        <taxon>Mycosphaerellales</taxon>
        <taxon>Mycosphaerellaceae</taxon>
        <taxon>Septoria</taxon>
    </lineage>
</organism>
<evidence type="ECO:0000313" key="3">
    <source>
        <dbReference type="EMBL" id="USW50897.1"/>
    </source>
</evidence>
<dbReference type="InterPro" id="IPR036770">
    <property type="entry name" value="Ankyrin_rpt-contain_sf"/>
</dbReference>
<feature type="repeat" description="ANK" evidence="1">
    <location>
        <begin position="263"/>
        <end position="295"/>
    </location>
</feature>
<dbReference type="Pfam" id="PF12796">
    <property type="entry name" value="Ank_2"/>
    <property type="match status" value="1"/>
</dbReference>
<dbReference type="Gene3D" id="1.25.40.20">
    <property type="entry name" value="Ankyrin repeat-containing domain"/>
    <property type="match status" value="1"/>
</dbReference>
<dbReference type="EMBL" id="CP099420">
    <property type="protein sequence ID" value="USW50897.1"/>
    <property type="molecule type" value="Genomic_DNA"/>
</dbReference>
<dbReference type="InterPro" id="IPR002110">
    <property type="entry name" value="Ankyrin_rpt"/>
</dbReference>
<dbReference type="PROSITE" id="PS50088">
    <property type="entry name" value="ANK_REPEAT"/>
    <property type="match status" value="2"/>
</dbReference>
<dbReference type="PROSITE" id="PS50297">
    <property type="entry name" value="ANK_REP_REGION"/>
    <property type="match status" value="2"/>
</dbReference>
<protein>
    <submittedName>
        <fullName evidence="3">Ankyrin repeat-containing domain superfamily</fullName>
    </submittedName>
</protein>
<dbReference type="SUPFAM" id="SSF48403">
    <property type="entry name" value="Ankyrin repeat"/>
    <property type="match status" value="1"/>
</dbReference>
<dbReference type="OrthoDB" id="3644387at2759"/>
<dbReference type="Proteomes" id="UP001056384">
    <property type="component" value="Chromosome 3"/>
</dbReference>
<reference evidence="3" key="1">
    <citation type="submission" date="2022-06" db="EMBL/GenBank/DDBJ databases">
        <title>Complete genome sequences of two strains of the flax pathogen Septoria linicola.</title>
        <authorList>
            <person name="Lapalu N."/>
            <person name="Simon A."/>
            <person name="Demenou B."/>
            <person name="Paumier D."/>
            <person name="Guillot M.-P."/>
            <person name="Gout L."/>
            <person name="Valade R."/>
        </authorList>
    </citation>
    <scope>NUCLEOTIDE SEQUENCE</scope>
    <source>
        <strain evidence="3">SE15195</strain>
    </source>
</reference>
<gene>
    <name evidence="3" type="ORF">Slin15195_G042160</name>
</gene>
<evidence type="ECO:0000313" key="4">
    <source>
        <dbReference type="Proteomes" id="UP001056384"/>
    </source>
</evidence>
<feature type="repeat" description="ANK" evidence="1">
    <location>
        <begin position="220"/>
        <end position="252"/>
    </location>
</feature>
<feature type="region of interest" description="Disordered" evidence="2">
    <location>
        <begin position="145"/>
        <end position="168"/>
    </location>
</feature>
<dbReference type="AlphaFoldDB" id="A0A9Q9EIC8"/>
<keyword evidence="4" id="KW-1185">Reference proteome</keyword>